<keyword evidence="13 15" id="KW-0326">Glycosidase</keyword>
<evidence type="ECO:0000256" key="8">
    <source>
        <dbReference type="ARBA" id="ARBA00022833"/>
    </source>
</evidence>
<evidence type="ECO:0000256" key="14">
    <source>
        <dbReference type="ARBA" id="ARBA00044632"/>
    </source>
</evidence>
<dbReference type="NCBIfam" id="NF002211">
    <property type="entry name" value="PRK01103.1"/>
    <property type="match status" value="1"/>
</dbReference>
<dbReference type="InterPro" id="IPR015886">
    <property type="entry name" value="H2TH_FPG"/>
</dbReference>
<feature type="domain" description="FPG-type" evidence="16">
    <location>
        <begin position="257"/>
        <end position="293"/>
    </location>
</feature>
<evidence type="ECO:0000256" key="10">
    <source>
        <dbReference type="ARBA" id="ARBA00023204"/>
    </source>
</evidence>
<dbReference type="InterPro" id="IPR020629">
    <property type="entry name" value="FPG_Glyclase"/>
</dbReference>
<keyword evidence="10 15" id="KW-0234">DNA repair</keyword>
<dbReference type="PROSITE" id="PS51068">
    <property type="entry name" value="FPG_CAT"/>
    <property type="match status" value="1"/>
</dbReference>
<name>A0A512BYT1_9HYPH</name>
<gene>
    <name evidence="15 18" type="primary">mutM</name>
    <name evidence="15" type="synonym">fpg</name>
    <name evidence="18" type="ORF">MAE02_47760</name>
</gene>
<keyword evidence="4 15" id="KW-0479">Metal-binding</keyword>
<comment type="similarity">
    <text evidence="2 15">Belongs to the FPG family.</text>
</comment>
<feature type="active site" description="Schiff-base intermediate with DNA" evidence="15">
    <location>
        <position position="2"/>
    </location>
</feature>
<dbReference type="SMART" id="SM00898">
    <property type="entry name" value="Fapy_DNA_glyco"/>
    <property type="match status" value="1"/>
</dbReference>
<feature type="binding site" evidence="15">
    <location>
        <position position="123"/>
    </location>
    <ligand>
        <name>DNA</name>
        <dbReference type="ChEBI" id="CHEBI:16991"/>
    </ligand>
</feature>
<dbReference type="InterPro" id="IPR000214">
    <property type="entry name" value="Znf_DNA_glyclase/AP_lyase"/>
</dbReference>
<dbReference type="Gene3D" id="1.10.8.50">
    <property type="match status" value="1"/>
</dbReference>
<dbReference type="HAMAP" id="MF_00103">
    <property type="entry name" value="Fapy_DNA_glycosyl"/>
    <property type="match status" value="1"/>
</dbReference>
<evidence type="ECO:0000256" key="13">
    <source>
        <dbReference type="ARBA" id="ARBA00023295"/>
    </source>
</evidence>
<dbReference type="GO" id="GO:0008270">
    <property type="term" value="F:zinc ion binding"/>
    <property type="evidence" value="ECO:0007669"/>
    <property type="project" value="UniProtKB-UniRule"/>
</dbReference>
<dbReference type="PANTHER" id="PTHR22993">
    <property type="entry name" value="FORMAMIDOPYRIMIDINE-DNA GLYCOSYLASE"/>
    <property type="match status" value="1"/>
</dbReference>
<keyword evidence="7 15" id="KW-0378">Hydrolase</keyword>
<accession>A0A512BYT1</accession>
<evidence type="ECO:0000256" key="9">
    <source>
        <dbReference type="ARBA" id="ARBA00023125"/>
    </source>
</evidence>
<dbReference type="Pfam" id="PF01149">
    <property type="entry name" value="Fapy_DNA_glyco"/>
    <property type="match status" value="1"/>
</dbReference>
<comment type="caution">
    <text evidence="18">The sequence shown here is derived from an EMBL/GenBank/DDBJ whole genome shotgun (WGS) entry which is preliminary data.</text>
</comment>
<dbReference type="InterPro" id="IPR010663">
    <property type="entry name" value="Znf_FPG/IleRS"/>
</dbReference>
<comment type="catalytic activity">
    <reaction evidence="14 15">
        <text>2'-deoxyribonucleotide-(2'-deoxyribose 5'-phosphate)-2'-deoxyribonucleotide-DNA = a 3'-end 2'-deoxyribonucleotide-(2,3-dehydro-2,3-deoxyribose 5'-phosphate)-DNA + a 5'-end 5'-phospho-2'-deoxyribonucleoside-DNA + H(+)</text>
        <dbReference type="Rhea" id="RHEA:66592"/>
        <dbReference type="Rhea" id="RHEA-COMP:13180"/>
        <dbReference type="Rhea" id="RHEA-COMP:16897"/>
        <dbReference type="Rhea" id="RHEA-COMP:17067"/>
        <dbReference type="ChEBI" id="CHEBI:15378"/>
        <dbReference type="ChEBI" id="CHEBI:136412"/>
        <dbReference type="ChEBI" id="CHEBI:157695"/>
        <dbReference type="ChEBI" id="CHEBI:167181"/>
        <dbReference type="EC" id="4.2.99.18"/>
    </reaction>
</comment>
<comment type="subunit">
    <text evidence="3 15">Monomer.</text>
</comment>
<dbReference type="SUPFAM" id="SSF81624">
    <property type="entry name" value="N-terminal domain of MutM-like DNA repair proteins"/>
    <property type="match status" value="1"/>
</dbReference>
<dbReference type="InterPro" id="IPR035937">
    <property type="entry name" value="FPG_N"/>
</dbReference>
<dbReference type="EC" id="3.2.2.23" evidence="15"/>
<feature type="active site" description="Proton donor; for beta-elimination activity" evidence="15">
    <location>
        <position position="58"/>
    </location>
</feature>
<dbReference type="SUPFAM" id="SSF57716">
    <property type="entry name" value="Glucocorticoid receptor-like (DNA-binding domain)"/>
    <property type="match status" value="1"/>
</dbReference>
<proteinExistence type="inferred from homology"/>
<evidence type="ECO:0000256" key="7">
    <source>
        <dbReference type="ARBA" id="ARBA00022801"/>
    </source>
</evidence>
<dbReference type="InterPro" id="IPR012319">
    <property type="entry name" value="FPG_cat"/>
</dbReference>
<dbReference type="GO" id="GO:0034039">
    <property type="term" value="F:8-oxo-7,8-dihydroguanine DNA N-glycosylase activity"/>
    <property type="evidence" value="ECO:0007669"/>
    <property type="project" value="TreeGrafter"/>
</dbReference>
<dbReference type="AlphaFoldDB" id="A0A512BYT1"/>
<dbReference type="FunFam" id="1.10.8.50:FF:000003">
    <property type="entry name" value="Formamidopyrimidine-DNA glycosylase"/>
    <property type="match status" value="1"/>
</dbReference>
<comment type="catalytic activity">
    <reaction evidence="1 15">
        <text>Hydrolysis of DNA containing ring-opened 7-methylguanine residues, releasing 2,6-diamino-4-hydroxy-5-(N-methyl)formamidopyrimidine.</text>
        <dbReference type="EC" id="3.2.2.23"/>
    </reaction>
</comment>
<evidence type="ECO:0000313" key="19">
    <source>
        <dbReference type="Proteomes" id="UP000321085"/>
    </source>
</evidence>
<evidence type="ECO:0000256" key="6">
    <source>
        <dbReference type="ARBA" id="ARBA00022771"/>
    </source>
</evidence>
<keyword evidence="11 15" id="KW-0456">Lyase</keyword>
<dbReference type="SUPFAM" id="SSF46946">
    <property type="entry name" value="S13-like H2TH domain"/>
    <property type="match status" value="1"/>
</dbReference>
<dbReference type="Pfam" id="PF06831">
    <property type="entry name" value="H2TH"/>
    <property type="match status" value="1"/>
</dbReference>
<dbReference type="InterPro" id="IPR010979">
    <property type="entry name" value="Ribosomal_uS13-like_H2TH"/>
</dbReference>
<dbReference type="GO" id="GO:0006284">
    <property type="term" value="P:base-excision repair"/>
    <property type="evidence" value="ECO:0007669"/>
    <property type="project" value="InterPro"/>
</dbReference>
<evidence type="ECO:0000256" key="2">
    <source>
        <dbReference type="ARBA" id="ARBA00009409"/>
    </source>
</evidence>
<dbReference type="PROSITE" id="PS51066">
    <property type="entry name" value="ZF_FPG_2"/>
    <property type="match status" value="1"/>
</dbReference>
<dbReference type="OrthoDB" id="9800855at2"/>
<evidence type="ECO:0000256" key="5">
    <source>
        <dbReference type="ARBA" id="ARBA00022763"/>
    </source>
</evidence>
<dbReference type="EC" id="4.2.99.18" evidence="15"/>
<feature type="binding site" evidence="15">
    <location>
        <position position="166"/>
    </location>
    <ligand>
        <name>DNA</name>
        <dbReference type="ChEBI" id="CHEBI:16991"/>
    </ligand>
</feature>
<dbReference type="Gene3D" id="3.20.190.10">
    <property type="entry name" value="MutM-like, N-terminal"/>
    <property type="match status" value="1"/>
</dbReference>
<dbReference type="CDD" id="cd08966">
    <property type="entry name" value="EcFpg-like_N"/>
    <property type="match status" value="1"/>
</dbReference>
<evidence type="ECO:0000256" key="3">
    <source>
        <dbReference type="ARBA" id="ARBA00011245"/>
    </source>
</evidence>
<dbReference type="GO" id="GO:0003684">
    <property type="term" value="F:damaged DNA binding"/>
    <property type="evidence" value="ECO:0007669"/>
    <property type="project" value="InterPro"/>
</dbReference>
<keyword evidence="8 15" id="KW-0862">Zinc</keyword>
<keyword evidence="5 15" id="KW-0227">DNA damage</keyword>
<evidence type="ECO:0000256" key="12">
    <source>
        <dbReference type="ARBA" id="ARBA00023268"/>
    </source>
</evidence>
<protein>
    <recommendedName>
        <fullName evidence="15">Formamidopyrimidine-DNA glycosylase</fullName>
        <shortName evidence="15">Fapy-DNA glycosylase</shortName>
        <ecNumber evidence="15">3.2.2.23</ecNumber>
    </recommendedName>
    <alternativeName>
        <fullName evidence="15">DNA-(apurinic or apyrimidinic site) lyase MutM</fullName>
        <shortName evidence="15">AP lyase MutM</shortName>
        <ecNumber evidence="15">4.2.99.18</ecNumber>
    </alternativeName>
</protein>
<keyword evidence="19" id="KW-1185">Reference proteome</keyword>
<dbReference type="Proteomes" id="UP000321085">
    <property type="component" value="Unassembled WGS sequence"/>
</dbReference>
<reference evidence="18 19" key="1">
    <citation type="submission" date="2019-07" db="EMBL/GenBank/DDBJ databases">
        <title>Whole genome shotgun sequence of Microvirga aerophila NBRC 106136.</title>
        <authorList>
            <person name="Hosoyama A."/>
            <person name="Uohara A."/>
            <person name="Ohji S."/>
            <person name="Ichikawa N."/>
        </authorList>
    </citation>
    <scope>NUCLEOTIDE SEQUENCE [LARGE SCALE GENOMIC DNA]</scope>
    <source>
        <strain evidence="18 19">NBRC 106136</strain>
    </source>
</reference>
<evidence type="ECO:0000256" key="11">
    <source>
        <dbReference type="ARBA" id="ARBA00023239"/>
    </source>
</evidence>
<dbReference type="PANTHER" id="PTHR22993:SF9">
    <property type="entry name" value="FORMAMIDOPYRIMIDINE-DNA GLYCOSYLASE"/>
    <property type="match status" value="1"/>
</dbReference>
<evidence type="ECO:0000313" key="18">
    <source>
        <dbReference type="EMBL" id="GEO17080.1"/>
    </source>
</evidence>
<dbReference type="NCBIfam" id="TIGR00577">
    <property type="entry name" value="fpg"/>
    <property type="match status" value="1"/>
</dbReference>
<feature type="binding site" evidence="15">
    <location>
        <position position="104"/>
    </location>
    <ligand>
        <name>DNA</name>
        <dbReference type="ChEBI" id="CHEBI:16991"/>
    </ligand>
</feature>
<dbReference type="RefSeq" id="WP_114188700.1">
    <property type="nucleotide sequence ID" value="NZ_BJYU01000087.1"/>
</dbReference>
<dbReference type="Pfam" id="PF06827">
    <property type="entry name" value="zf-FPG_IleRS"/>
    <property type="match status" value="1"/>
</dbReference>
<comment type="cofactor">
    <cofactor evidence="15">
        <name>Zn(2+)</name>
        <dbReference type="ChEBI" id="CHEBI:29105"/>
    </cofactor>
    <text evidence="15">Binds 1 zinc ion per subunit.</text>
</comment>
<evidence type="ECO:0000259" key="16">
    <source>
        <dbReference type="PROSITE" id="PS51066"/>
    </source>
</evidence>
<keyword evidence="6 15" id="KW-0863">Zinc-finger</keyword>
<dbReference type="SMART" id="SM01232">
    <property type="entry name" value="H2TH"/>
    <property type="match status" value="1"/>
</dbReference>
<keyword evidence="12 15" id="KW-0511">Multifunctional enzyme</keyword>
<feature type="domain" description="Formamidopyrimidine-DNA glycosylase catalytic" evidence="17">
    <location>
        <begin position="2"/>
        <end position="126"/>
    </location>
</feature>
<keyword evidence="9 15" id="KW-0238">DNA-binding</keyword>
<dbReference type="GO" id="GO:0140078">
    <property type="term" value="F:class I DNA-(apurinic or apyrimidinic site) endonuclease activity"/>
    <property type="evidence" value="ECO:0007669"/>
    <property type="project" value="UniProtKB-EC"/>
</dbReference>
<evidence type="ECO:0000259" key="17">
    <source>
        <dbReference type="PROSITE" id="PS51068"/>
    </source>
</evidence>
<comment type="function">
    <text evidence="15">Involved in base excision repair of DNA damaged by oxidation or by mutagenic agents. Acts as DNA glycosylase that recognizes and removes damaged bases. Has a preference for oxidized purines, such as 7,8-dihydro-8-oxoguanine (8-oxoG). Has AP (apurinic/apyrimidinic) lyase activity and introduces nicks in the DNA strand. Cleaves the DNA backbone by beta-delta elimination to generate a single-strand break at the site of the removed base with both 3'- and 5'-phosphates.</text>
</comment>
<evidence type="ECO:0000256" key="1">
    <source>
        <dbReference type="ARBA" id="ARBA00001668"/>
    </source>
</evidence>
<feature type="active site" description="Proton donor" evidence="15">
    <location>
        <position position="3"/>
    </location>
</feature>
<evidence type="ECO:0000256" key="15">
    <source>
        <dbReference type="HAMAP-Rule" id="MF_00103"/>
    </source>
</evidence>
<sequence length="304" mass="32897">MPELPEVETVRRGLEPAMVGARLTKVVQRRPDLRFPFPDRFVERLEGQEVTALGRRAKYLLADLSSGEVLIMHLGMSGRFLVSQSGKSVMPGEFHHEHGGLGAHDHVIFGLSNGATVTYNDARRFGFMDLVPRSEIETCRHFSGMGIEPLGNELSGETIARLFAGKRTPLKAALLDQRLIAGLGNIYVCEALFRTGLHPEAPAGSLATAKGRPTEKADQLAGVIREVLAEAVEAGGSTLRDHAQVDGSLGYFQHSFRVYDREGGACVTPGCTGTVIRLVQSGRSTFYCPQCQAAPQGSARRRAG</sequence>
<organism evidence="18 19">
    <name type="scientific">Microvirga aerophila</name>
    <dbReference type="NCBI Taxonomy" id="670291"/>
    <lineage>
        <taxon>Bacteria</taxon>
        <taxon>Pseudomonadati</taxon>
        <taxon>Pseudomonadota</taxon>
        <taxon>Alphaproteobacteria</taxon>
        <taxon>Hyphomicrobiales</taxon>
        <taxon>Methylobacteriaceae</taxon>
        <taxon>Microvirga</taxon>
    </lineage>
</organism>
<feature type="active site" description="Proton donor; for delta-elimination activity" evidence="15">
    <location>
        <position position="283"/>
    </location>
</feature>
<dbReference type="EMBL" id="BJYU01000087">
    <property type="protein sequence ID" value="GEO17080.1"/>
    <property type="molecule type" value="Genomic_DNA"/>
</dbReference>
<evidence type="ECO:0000256" key="4">
    <source>
        <dbReference type="ARBA" id="ARBA00022723"/>
    </source>
</evidence>